<keyword evidence="4 8" id="KW-0812">Transmembrane</keyword>
<evidence type="ECO:0000313" key="9">
    <source>
        <dbReference type="EMBL" id="AEV67789.1"/>
    </source>
</evidence>
<organism evidence="9 10">
    <name type="scientific">Acetivibrio clariflavus (strain DSM 19732 / NBRC 101661 / EBR45)</name>
    <name type="common">Clostridium clariflavum</name>
    <dbReference type="NCBI Taxonomy" id="720554"/>
    <lineage>
        <taxon>Bacteria</taxon>
        <taxon>Bacillati</taxon>
        <taxon>Bacillota</taxon>
        <taxon>Clostridia</taxon>
        <taxon>Eubacteriales</taxon>
        <taxon>Oscillospiraceae</taxon>
        <taxon>Acetivibrio</taxon>
    </lineage>
</organism>
<dbReference type="AlphaFoldDB" id="G8LY58"/>
<dbReference type="eggNOG" id="COG2891">
    <property type="taxonomic scope" value="Bacteria"/>
</dbReference>
<dbReference type="GO" id="GO:0005886">
    <property type="term" value="C:plasma membrane"/>
    <property type="evidence" value="ECO:0007669"/>
    <property type="project" value="UniProtKB-SubCell"/>
</dbReference>
<proteinExistence type="inferred from homology"/>
<keyword evidence="7 8" id="KW-0472">Membrane</keyword>
<dbReference type="EMBL" id="CP003065">
    <property type="protein sequence ID" value="AEV67789.1"/>
    <property type="molecule type" value="Genomic_DNA"/>
</dbReference>
<reference evidence="10" key="1">
    <citation type="submission" date="2011-12" db="EMBL/GenBank/DDBJ databases">
        <title>Complete sequence of Clostridium clariflavum DSM 19732.</title>
        <authorList>
            <consortium name="US DOE Joint Genome Institute"/>
            <person name="Lucas S."/>
            <person name="Han J."/>
            <person name="Lapidus A."/>
            <person name="Cheng J.-F."/>
            <person name="Goodwin L."/>
            <person name="Pitluck S."/>
            <person name="Peters L."/>
            <person name="Teshima H."/>
            <person name="Detter J.C."/>
            <person name="Han C."/>
            <person name="Tapia R."/>
            <person name="Land M."/>
            <person name="Hauser L."/>
            <person name="Kyrpides N."/>
            <person name="Ivanova N."/>
            <person name="Pagani I."/>
            <person name="Kitzmiller T."/>
            <person name="Lynd L."/>
            <person name="Izquierdo J."/>
            <person name="Woyke T."/>
        </authorList>
    </citation>
    <scope>NUCLEOTIDE SEQUENCE [LARGE SCALE GENOMIC DNA]</scope>
    <source>
        <strain evidence="10">DSM 19732 / NBRC 101661 / EBR45</strain>
    </source>
</reference>
<dbReference type="STRING" id="720554.Clocl_1114"/>
<feature type="transmembrane region" description="Helical" evidence="8">
    <location>
        <begin position="135"/>
        <end position="154"/>
    </location>
</feature>
<gene>
    <name evidence="9" type="ordered locus">Clocl_1114</name>
</gene>
<comment type="similarity">
    <text evidence="2">Belongs to the MreD family.</text>
</comment>
<dbReference type="InterPro" id="IPR017225">
    <property type="entry name" value="Cell_shape_determin_MreD_prd"/>
</dbReference>
<keyword evidence="6 8" id="KW-1133">Transmembrane helix</keyword>
<dbReference type="HOGENOM" id="CLU_132534_1_0_9"/>
<dbReference type="OrthoDB" id="9796616at2"/>
<dbReference type="GO" id="GO:0008360">
    <property type="term" value="P:regulation of cell shape"/>
    <property type="evidence" value="ECO:0007669"/>
    <property type="project" value="UniProtKB-KW"/>
</dbReference>
<keyword evidence="3" id="KW-1003">Cell membrane</keyword>
<accession>G8LY58</accession>
<keyword evidence="10" id="KW-1185">Reference proteome</keyword>
<dbReference type="Proteomes" id="UP000005435">
    <property type="component" value="Chromosome"/>
</dbReference>
<dbReference type="Pfam" id="PF04093">
    <property type="entry name" value="MreD"/>
    <property type="match status" value="1"/>
</dbReference>
<name>G8LY58_ACECE</name>
<dbReference type="RefSeq" id="WP_014254407.1">
    <property type="nucleotide sequence ID" value="NC_016627.1"/>
</dbReference>
<evidence type="ECO:0000313" key="10">
    <source>
        <dbReference type="Proteomes" id="UP000005435"/>
    </source>
</evidence>
<dbReference type="InterPro" id="IPR007227">
    <property type="entry name" value="Cell_shape_determining_MreD"/>
</dbReference>
<evidence type="ECO:0000256" key="8">
    <source>
        <dbReference type="SAM" id="Phobius"/>
    </source>
</evidence>
<evidence type="ECO:0000256" key="6">
    <source>
        <dbReference type="ARBA" id="ARBA00022989"/>
    </source>
</evidence>
<feature type="transmembrane region" description="Helical" evidence="8">
    <location>
        <begin position="97"/>
        <end position="115"/>
    </location>
</feature>
<evidence type="ECO:0000256" key="5">
    <source>
        <dbReference type="ARBA" id="ARBA00022960"/>
    </source>
</evidence>
<evidence type="ECO:0000256" key="3">
    <source>
        <dbReference type="ARBA" id="ARBA00022475"/>
    </source>
</evidence>
<dbReference type="NCBIfam" id="TIGR03426">
    <property type="entry name" value="shape_MreD"/>
    <property type="match status" value="1"/>
</dbReference>
<evidence type="ECO:0000256" key="2">
    <source>
        <dbReference type="ARBA" id="ARBA00007776"/>
    </source>
</evidence>
<comment type="subcellular location">
    <subcellularLocation>
        <location evidence="1">Cell membrane</location>
        <topology evidence="1">Multi-pass membrane protein</topology>
    </subcellularLocation>
</comment>
<evidence type="ECO:0000256" key="4">
    <source>
        <dbReference type="ARBA" id="ARBA00022692"/>
    </source>
</evidence>
<feature type="transmembrane region" description="Helical" evidence="8">
    <location>
        <begin position="66"/>
        <end position="85"/>
    </location>
</feature>
<keyword evidence="5" id="KW-0133">Cell shape</keyword>
<dbReference type="PIRSF" id="PIRSF037497">
    <property type="entry name" value="MreD_Clostridium/Treponema_prd"/>
    <property type="match status" value="1"/>
</dbReference>
<dbReference type="KEGG" id="ccl:Clocl_1114"/>
<evidence type="ECO:0000256" key="7">
    <source>
        <dbReference type="ARBA" id="ARBA00023136"/>
    </source>
</evidence>
<sequence length="171" mass="19646" precursor="true">MRLKVIAYSILIFLTVLIQSTIADFIKIYDVKPNLTITVIVCVAFRRNAIEGAIVGFFCGLMQDAVSGRVIGFYALLGLYLGLIIGRSNKKLNKENALIAIFLTFVSTIVYEYIVYFFTTVFRAPLDFIYPFKNIILTEAIYNSVISIIAFIIVNRIHKRFEEFEKNSRRY</sequence>
<evidence type="ECO:0000256" key="1">
    <source>
        <dbReference type="ARBA" id="ARBA00004651"/>
    </source>
</evidence>
<reference evidence="9 10" key="2">
    <citation type="journal article" date="2012" name="Stand. Genomic Sci.">
        <title>Complete Genome Sequence of Clostridium clariflavum DSM 19732.</title>
        <authorList>
            <person name="Izquierdo J.A."/>
            <person name="Goodwin L."/>
            <person name="Davenport K.W."/>
            <person name="Teshima H."/>
            <person name="Bruce D."/>
            <person name="Detter C."/>
            <person name="Tapia R."/>
            <person name="Han S."/>
            <person name="Land M."/>
            <person name="Hauser L."/>
            <person name="Jeffries C.D."/>
            <person name="Han J."/>
            <person name="Pitluck S."/>
            <person name="Nolan M."/>
            <person name="Chen A."/>
            <person name="Huntemann M."/>
            <person name="Mavromatis K."/>
            <person name="Mikhailova N."/>
            <person name="Liolios K."/>
            <person name="Woyke T."/>
            <person name="Lynd L.R."/>
        </authorList>
    </citation>
    <scope>NUCLEOTIDE SEQUENCE [LARGE SCALE GENOMIC DNA]</scope>
    <source>
        <strain evidence="10">DSM 19732 / NBRC 101661 / EBR45</strain>
    </source>
</reference>
<protein>
    <submittedName>
        <fullName evidence="9">Rod shape-determining protein MreD</fullName>
    </submittedName>
</protein>